<sequence>MNTLVARHKQRNGEEKEKMAKNANLDEFELMNDAKYRTFVQQIDKALKAFEYTTEWADLVSALGKLNKVLQNNTKYQVVPRRFLVGQRLAQCMHPALPSGVHLKALETYDLIFNSIGTERLVQELSIYSNGLFPLLSHAAINVKPTLLNVYEHHFIPLGEHLRPALDGFLIAVLPGLEEGSDYHDITDNLLRKVCEGVGKEYFHGSLWRCILNNPSVRLPAVSFITLHFAKKKPLEEQRHIMGNNVETFLNGVCAALLDPNVLVQRAILDLLLCFPMHNCQIQNTEMISITTAAVTVLLRRDISLNRRLHSWIFGSDGQSLSSSNASRDKKSSSPSGSRSRRRRENYFESYSKEFVLKAFTLCLSDPSDVIPIPNAWSSLGDLWPYRLIICLLDHEEVSNPLLDSLSLEIFRNLGIDYLWSRLCCLLSNACQENSTCLSRTNLAPDFDDNDVQTVGSGKATVAEVCTIMNFMVDFTSGDNYPETATKHLPATLNHVLLCTANHCDQLSVHELSVALQLALKIVSKIQLVTQNDCNNSAVGREKKNSLTDISEESDVASVVTSSSDASLKANSIQIQLTQCENDGSYIEKLTNCVQTLFTTFICKRFVKNSACIDNCYSLLVTNGSNSESNDYSNFVKPTIFISKETIPAFIHVCQLLIETSLLQKCEEKGGDCVDVICNERPINIRKLMPVWLQQLMVIACFLEASMVDVTYRAISTLLDLILILKSQVYDFPLPPGLGTITPSSSPILDLNSNSSKVQNVLCIHMLMNVSDLQYIYNQTNLFVKVTQHLWNNLSDDHSCLHLETATLLQQVHNLAEDASVCESIICSSMASTDESVSYEARKRFCTLYNITRDLKQKFGSNTAIREFDRPLFFLLDSLTHKLDSHNAQAVDWLNQCLKNGDIARILEPLLFILLHPDTNRVSVQHVNIHQPEALTGGGTNSETTKIEETDNASIAASEAKIYAISSTGGNVMYHVNPDGKKRFASPVPPNKILALTSQTNEINAKSSHKWVTSKFHLPDYEAPFNYESNGGKYLSINMFFNPFGSLSSLTSDALESLDTTPVTFAPSHPDFSNAKRLDSRRLIKSADDVRKTPTPTLTPTPSSTPIPSCRLSKISYMSNEESDCNSDTKVIAGLLEDLVDAVVDKLDEVDDPSSSSSGEETRQTISESMSISSWMRPVSVNQLHSYILLYTQVYDSRRTMYALTTLWNIILSDPQKVLFSMATTSISNRLGIRSQELQQLCARHRKALFGRSFYGELDTESATAFRSSSFLEVVVTTCLYYIRSYYPSLPQSKLNDEEIRGNQKVRILSCEILRLIFSELITAIKGRPTFLTYMHDMLMRCKVQKVVLHSVVSSVYNFQSKPDTETKNAEDIFSDTIVEFNEKTVCDGFQEDMQKSLLKLLEQLMVLEHKASPLTAQNEKDIPTHNRKDSDSRAARIRFQPQMSSLKYCPNILIPSQSMFLSAIQTALQQTHKANLHANWLSLVEATLPFAGRSLTRLVVCVISQLCYNLENLTEKINTIRKDNYHDQMPPNYLIILLKSLAILSHYCLLDTSNTVSTPPLSPQPPPPSNQSASSQMITGPFQVISNFLHVFSNVDGLTDGMSHREANANSGGDPLLSTRRTVLSHLPRILAAILSVWKAVTTADKKKYYSGWEVMGSVKDVKQNILSFLSPISLLHGTNFMGAVAVVWYDLRDAKMVTDNRRSVIPSCSTDQTILVDLIAAIRVLPMESVLQTVRQVMKQPPQTTHARKKRIPLEVNLLQFFLAYIRVFPSNQLLEGWKSLLQLLKDGLHVSSCQPLSQFHLLAILHEFVQSAPLIEDRKDQKDLQDVSQKLVEACTSVAGARLAQTRWLRRNFEVKPGPQNDQLQEESDNELKETSLLRIDSEAKENFDEHSSDILMAKYSVQALIALAEFVAPVLDVVYVSEEKEKVVPLVSNIMNYVTPYLRNHSQQNAPSFRACSHLLASISGYQYTRKAWRKDAFELFLDPSFFQIDPSCLPFWKTVIDHLMTHDKTSFRDFLARMSVTQSGSALKIFSSKDQESEQRSQLAKRLAFIIFCSEKDQYQRYMPEIQEKLIEYMRITSYPVVQANILLCFRVLLLRMSSNHLTSLWPFIYTELVRHLLQYFCLSHIQRLANLDSAWVTSQSNGLAAHNHPGYLQLYLQACKLLDLAMALPNDSLPQFQMYRWAFVGDNNSRFADATDSLQLSSSLNSTRIAFEPHLIRIERCMRAKTL</sequence>
<evidence type="ECO:0000313" key="9">
    <source>
        <dbReference type="Proteomes" id="UP000288716"/>
    </source>
</evidence>
<feature type="compositionally biased region" description="Basic and acidic residues" evidence="4">
    <location>
        <begin position="1083"/>
        <end position="1092"/>
    </location>
</feature>
<dbReference type="PANTHER" id="PTHR14042">
    <property type="entry name" value="DOPEY-RELATED"/>
    <property type="match status" value="1"/>
</dbReference>
<dbReference type="InterPro" id="IPR007249">
    <property type="entry name" value="DOP1_N"/>
</dbReference>
<evidence type="ECO:0000259" key="5">
    <source>
        <dbReference type="Pfam" id="PF04118"/>
    </source>
</evidence>
<dbReference type="InterPro" id="IPR016024">
    <property type="entry name" value="ARM-type_fold"/>
</dbReference>
<feature type="domain" description="DOP1-like C-terminal" evidence="6">
    <location>
        <begin position="1763"/>
        <end position="2210"/>
    </location>
</feature>
<dbReference type="Pfam" id="PF04118">
    <property type="entry name" value="Dopey_N"/>
    <property type="match status" value="1"/>
</dbReference>
<feature type="domain" description="DOP1 N-terminal" evidence="5">
    <location>
        <begin position="33"/>
        <end position="317"/>
    </location>
</feature>
<dbReference type="OrthoDB" id="297643at2759"/>
<accession>A0A443SQU3</accession>
<dbReference type="GO" id="GO:0015031">
    <property type="term" value="P:protein transport"/>
    <property type="evidence" value="ECO:0007669"/>
    <property type="project" value="UniProtKB-KW"/>
</dbReference>
<gene>
    <name evidence="8" type="ORF">B4U80_07785</name>
</gene>
<organism evidence="8 9">
    <name type="scientific">Leptotrombidium deliense</name>
    <dbReference type="NCBI Taxonomy" id="299467"/>
    <lineage>
        <taxon>Eukaryota</taxon>
        <taxon>Metazoa</taxon>
        <taxon>Ecdysozoa</taxon>
        <taxon>Arthropoda</taxon>
        <taxon>Chelicerata</taxon>
        <taxon>Arachnida</taxon>
        <taxon>Acari</taxon>
        <taxon>Acariformes</taxon>
        <taxon>Trombidiformes</taxon>
        <taxon>Prostigmata</taxon>
        <taxon>Anystina</taxon>
        <taxon>Parasitengona</taxon>
        <taxon>Trombiculoidea</taxon>
        <taxon>Trombiculidae</taxon>
        <taxon>Leptotrombidium</taxon>
    </lineage>
</organism>
<feature type="region of interest" description="Disordered" evidence="4">
    <location>
        <begin position="317"/>
        <end position="344"/>
    </location>
</feature>
<keyword evidence="9" id="KW-1185">Reference proteome</keyword>
<feature type="domain" description="DOP1-like TPR" evidence="7">
    <location>
        <begin position="1183"/>
        <end position="1552"/>
    </location>
</feature>
<dbReference type="GO" id="GO:0005802">
    <property type="term" value="C:trans-Golgi network"/>
    <property type="evidence" value="ECO:0007669"/>
    <property type="project" value="TreeGrafter"/>
</dbReference>
<dbReference type="GO" id="GO:0006895">
    <property type="term" value="P:Golgi to endosome transport"/>
    <property type="evidence" value="ECO:0007669"/>
    <property type="project" value="InterPro"/>
</dbReference>
<dbReference type="VEuPathDB" id="VectorBase:LDEU002166"/>
<evidence type="ECO:0000259" key="7">
    <source>
        <dbReference type="Pfam" id="PF24601"/>
    </source>
</evidence>
<dbReference type="EMBL" id="NCKV01000730">
    <property type="protein sequence ID" value="RWS29873.1"/>
    <property type="molecule type" value="Genomic_DNA"/>
</dbReference>
<keyword evidence="1" id="KW-0813">Transport</keyword>
<dbReference type="GO" id="GO:0005768">
    <property type="term" value="C:endosome"/>
    <property type="evidence" value="ECO:0007669"/>
    <property type="project" value="TreeGrafter"/>
</dbReference>
<evidence type="ECO:0000259" key="6">
    <source>
        <dbReference type="Pfam" id="PF24598"/>
    </source>
</evidence>
<dbReference type="GO" id="GO:0005829">
    <property type="term" value="C:cytosol"/>
    <property type="evidence" value="ECO:0007669"/>
    <property type="project" value="GOC"/>
</dbReference>
<name>A0A443SQU3_9ACAR</name>
<evidence type="ECO:0000256" key="4">
    <source>
        <dbReference type="SAM" id="MobiDB-lite"/>
    </source>
</evidence>
<dbReference type="SUPFAM" id="SSF48371">
    <property type="entry name" value="ARM repeat"/>
    <property type="match status" value="1"/>
</dbReference>
<dbReference type="STRING" id="299467.A0A443SQU3"/>
<evidence type="ECO:0000313" key="8">
    <source>
        <dbReference type="EMBL" id="RWS29873.1"/>
    </source>
</evidence>
<evidence type="ECO:0000256" key="2">
    <source>
        <dbReference type="ARBA" id="ARBA00022927"/>
    </source>
</evidence>
<comment type="similarity">
    <text evidence="3">Belongs to the DOP1 family.</text>
</comment>
<comment type="caution">
    <text evidence="8">The sequence shown here is derived from an EMBL/GenBank/DDBJ whole genome shotgun (WGS) entry which is preliminary data.</text>
</comment>
<keyword evidence="2" id="KW-0653">Protein transport</keyword>
<dbReference type="Pfam" id="PF24598">
    <property type="entry name" value="DOP1_C"/>
    <property type="match status" value="1"/>
</dbReference>
<dbReference type="PANTHER" id="PTHR14042:SF24">
    <property type="entry name" value="PROTEIN DOPEY-1 HOMOLOG"/>
    <property type="match status" value="1"/>
</dbReference>
<dbReference type="InterPro" id="IPR040314">
    <property type="entry name" value="DOP1"/>
</dbReference>
<feature type="region of interest" description="Disordered" evidence="4">
    <location>
        <begin position="1083"/>
        <end position="1106"/>
    </location>
</feature>
<protein>
    <submittedName>
        <fullName evidence="8">Protein dopey-1-like protein</fullName>
    </submittedName>
</protein>
<dbReference type="InterPro" id="IPR056459">
    <property type="entry name" value="TPR_DOP1"/>
</dbReference>
<evidence type="ECO:0000256" key="1">
    <source>
        <dbReference type="ARBA" id="ARBA00022448"/>
    </source>
</evidence>
<reference evidence="8 9" key="1">
    <citation type="journal article" date="2018" name="Gigascience">
        <title>Genomes of trombidid mites reveal novel predicted allergens and laterally-transferred genes associated with secondary metabolism.</title>
        <authorList>
            <person name="Dong X."/>
            <person name="Chaisiri K."/>
            <person name="Xia D."/>
            <person name="Armstrong S.D."/>
            <person name="Fang Y."/>
            <person name="Donnelly M.J."/>
            <person name="Kadowaki T."/>
            <person name="McGarry J.W."/>
            <person name="Darby A.C."/>
            <person name="Makepeace B.L."/>
        </authorList>
    </citation>
    <scope>NUCLEOTIDE SEQUENCE [LARGE SCALE GENOMIC DNA]</scope>
    <source>
        <strain evidence="8">UoL-UT</strain>
    </source>
</reference>
<proteinExistence type="inferred from homology"/>
<dbReference type="Pfam" id="PF24601">
    <property type="entry name" value="TPR_DOP1"/>
    <property type="match status" value="1"/>
</dbReference>
<dbReference type="InterPro" id="IPR056457">
    <property type="entry name" value="DOP1_C"/>
</dbReference>
<dbReference type="Proteomes" id="UP000288716">
    <property type="component" value="Unassembled WGS sequence"/>
</dbReference>
<evidence type="ECO:0000256" key="3">
    <source>
        <dbReference type="ARBA" id="ARBA00046326"/>
    </source>
</evidence>